<sequence>MNEFYTRLYEKAELMFATLAPIAFVLIVLSLWSNVSNGNRSATMYLRAFVHAAIIVLVLSQFTIWLTYGETIVHTLVHDTLQANPAEVYERYKAMTASSSDEAEGGFWHTIFNLSEKQLFKALITAVLWTVQWIAKFTVFIAYVIYKVVLAFAIAASPIFIGFLSVRTLSSVGVRFILSTVGILIWPLGWGFASLVTDTLIEILSQESFVEATGMEELKNLIAVAAAGLWIIFSTISAPMVIQRMISEGTNAGAAFLSGGWRAARSGVSGGASTGAALAGSGVGAPVAALGAAGAGALAFGSSSLSGYGSSSIPGVVGSAVDWSAKSKSSQSSKAKPNSAYTSSDPANDRQAASIIGRARKSNRRSS</sequence>
<feature type="transmembrane region" description="Helical" evidence="2">
    <location>
        <begin position="44"/>
        <end position="68"/>
    </location>
</feature>
<feature type="transmembrane region" description="Helical" evidence="2">
    <location>
        <begin position="141"/>
        <end position="164"/>
    </location>
</feature>
<keyword evidence="2" id="KW-0472">Membrane</keyword>
<feature type="transmembrane region" description="Helical" evidence="2">
    <location>
        <begin position="221"/>
        <end position="242"/>
    </location>
</feature>
<keyword evidence="2" id="KW-1133">Transmembrane helix</keyword>
<dbReference type="AlphaFoldDB" id="A0A5R8KH67"/>
<evidence type="ECO:0000313" key="3">
    <source>
        <dbReference type="EMBL" id="TLD71325.1"/>
    </source>
</evidence>
<feature type="compositionally biased region" description="Basic residues" evidence="1">
    <location>
        <begin position="358"/>
        <end position="367"/>
    </location>
</feature>
<keyword evidence="4" id="KW-1185">Reference proteome</keyword>
<reference evidence="3 4" key="1">
    <citation type="submission" date="2019-05" db="EMBL/GenBank/DDBJ databases">
        <title>Verrucobacter flavum gen. nov., sp. nov. a new member of the family Verrucomicrobiaceae.</title>
        <authorList>
            <person name="Szuroczki S."/>
            <person name="Abbaszade G."/>
            <person name="Szabo A."/>
            <person name="Felfoldi T."/>
            <person name="Schumann P."/>
            <person name="Boka K."/>
            <person name="Keki Z."/>
            <person name="Toumi M."/>
            <person name="Toth E."/>
        </authorList>
    </citation>
    <scope>NUCLEOTIDE SEQUENCE [LARGE SCALE GENOMIC DNA]</scope>
    <source>
        <strain evidence="3 4">MG-N-17</strain>
    </source>
</reference>
<keyword evidence="2" id="KW-0812">Transmembrane</keyword>
<feature type="transmembrane region" description="Helical" evidence="2">
    <location>
        <begin position="12"/>
        <end position="32"/>
    </location>
</feature>
<proteinExistence type="predicted"/>
<name>A0A5R8KH67_9BACT</name>
<feature type="compositionally biased region" description="Low complexity" evidence="1">
    <location>
        <begin position="327"/>
        <end position="340"/>
    </location>
</feature>
<dbReference type="OrthoDB" id="192144at2"/>
<gene>
    <name evidence="3" type="ORF">FEM03_07280</name>
</gene>
<feature type="transmembrane region" description="Helical" evidence="2">
    <location>
        <begin position="176"/>
        <end position="201"/>
    </location>
</feature>
<evidence type="ECO:0000313" key="4">
    <source>
        <dbReference type="Proteomes" id="UP000306196"/>
    </source>
</evidence>
<feature type="region of interest" description="Disordered" evidence="1">
    <location>
        <begin position="327"/>
        <end position="367"/>
    </location>
</feature>
<evidence type="ECO:0000256" key="2">
    <source>
        <dbReference type="SAM" id="Phobius"/>
    </source>
</evidence>
<evidence type="ECO:0000256" key="1">
    <source>
        <dbReference type="SAM" id="MobiDB-lite"/>
    </source>
</evidence>
<protein>
    <submittedName>
        <fullName evidence="3">Uncharacterized protein</fullName>
    </submittedName>
</protein>
<comment type="caution">
    <text evidence="3">The sequence shown here is derived from an EMBL/GenBank/DDBJ whole genome shotgun (WGS) entry which is preliminary data.</text>
</comment>
<dbReference type="RefSeq" id="WP_138085538.1">
    <property type="nucleotide sequence ID" value="NZ_VAUV01000005.1"/>
</dbReference>
<dbReference type="Proteomes" id="UP000306196">
    <property type="component" value="Unassembled WGS sequence"/>
</dbReference>
<organism evidence="3 4">
    <name type="scientific">Phragmitibacter flavus</name>
    <dbReference type="NCBI Taxonomy" id="2576071"/>
    <lineage>
        <taxon>Bacteria</taxon>
        <taxon>Pseudomonadati</taxon>
        <taxon>Verrucomicrobiota</taxon>
        <taxon>Verrucomicrobiia</taxon>
        <taxon>Verrucomicrobiales</taxon>
        <taxon>Verrucomicrobiaceae</taxon>
        <taxon>Phragmitibacter</taxon>
    </lineage>
</organism>
<dbReference type="EMBL" id="VAUV01000005">
    <property type="protein sequence ID" value="TLD71325.1"/>
    <property type="molecule type" value="Genomic_DNA"/>
</dbReference>
<accession>A0A5R8KH67</accession>